<dbReference type="PROSITE" id="PS50213">
    <property type="entry name" value="FAS1"/>
    <property type="match status" value="1"/>
</dbReference>
<dbReference type="Proteomes" id="UP000436822">
    <property type="component" value="Unassembled WGS sequence"/>
</dbReference>
<gene>
    <name evidence="3" type="ORF">KIN_19890</name>
</gene>
<evidence type="ECO:0000259" key="2">
    <source>
        <dbReference type="PROSITE" id="PS50213"/>
    </source>
</evidence>
<keyword evidence="4" id="KW-1185">Reference proteome</keyword>
<dbReference type="OrthoDB" id="9800666at2"/>
<feature type="chain" id="PRO_5027029142" evidence="1">
    <location>
        <begin position="23"/>
        <end position="162"/>
    </location>
</feature>
<dbReference type="AlphaFoldDB" id="A0A6N6JFJ5"/>
<dbReference type="InterPro" id="IPR036378">
    <property type="entry name" value="FAS1_dom_sf"/>
</dbReference>
<protein>
    <submittedName>
        <fullName evidence="3">Beta-Ig-H3/fasciclin</fullName>
    </submittedName>
</protein>
<sequence length="162" mass="16725">MIRRTFLTVVAAATLAFTPSYAGSMKKDIVDTAQSAGSFNTLLAAAEAAGLVETLKGDGPFTVFAPTDAAFEALPEGTVDELLLPENKDRLTSILTYHVVPGKVMSTDLSDGMTADTVQGAAVEISTANGVTVEGANVSQADIEAENGVIHVIDSVILPPES</sequence>
<dbReference type="RefSeq" id="WP_159806434.1">
    <property type="nucleotide sequence ID" value="NZ_BLJE01000002.1"/>
</dbReference>
<name>A0A6N6JFJ5_9RHOB</name>
<evidence type="ECO:0000313" key="3">
    <source>
        <dbReference type="EMBL" id="GFE64915.1"/>
    </source>
</evidence>
<dbReference type="FunFam" id="2.30.180.10:FF:000019">
    <property type="entry name" value="Cell surface lipoprotein"/>
    <property type="match status" value="1"/>
</dbReference>
<dbReference type="PANTHER" id="PTHR10900:SF77">
    <property type="entry name" value="FI19380P1"/>
    <property type="match status" value="1"/>
</dbReference>
<dbReference type="EMBL" id="BLJE01000002">
    <property type="protein sequence ID" value="GFE64915.1"/>
    <property type="molecule type" value="Genomic_DNA"/>
</dbReference>
<evidence type="ECO:0000313" key="4">
    <source>
        <dbReference type="Proteomes" id="UP000436822"/>
    </source>
</evidence>
<dbReference type="Pfam" id="PF02469">
    <property type="entry name" value="Fasciclin"/>
    <property type="match status" value="1"/>
</dbReference>
<proteinExistence type="predicted"/>
<dbReference type="SMART" id="SM00554">
    <property type="entry name" value="FAS1"/>
    <property type="match status" value="1"/>
</dbReference>
<keyword evidence="1" id="KW-0732">Signal</keyword>
<feature type="domain" description="FAS1" evidence="2">
    <location>
        <begin position="26"/>
        <end position="157"/>
    </location>
</feature>
<feature type="signal peptide" evidence="1">
    <location>
        <begin position="1"/>
        <end position="22"/>
    </location>
</feature>
<organism evidence="3 4">
    <name type="scientific">Litoreibacter roseus</name>
    <dbReference type="NCBI Taxonomy" id="2601869"/>
    <lineage>
        <taxon>Bacteria</taxon>
        <taxon>Pseudomonadati</taxon>
        <taxon>Pseudomonadota</taxon>
        <taxon>Alphaproteobacteria</taxon>
        <taxon>Rhodobacterales</taxon>
        <taxon>Roseobacteraceae</taxon>
        <taxon>Litoreibacter</taxon>
    </lineage>
</organism>
<dbReference type="PANTHER" id="PTHR10900">
    <property type="entry name" value="PERIOSTIN-RELATED"/>
    <property type="match status" value="1"/>
</dbReference>
<evidence type="ECO:0000256" key="1">
    <source>
        <dbReference type="SAM" id="SignalP"/>
    </source>
</evidence>
<dbReference type="GO" id="GO:0005615">
    <property type="term" value="C:extracellular space"/>
    <property type="evidence" value="ECO:0007669"/>
    <property type="project" value="TreeGrafter"/>
</dbReference>
<dbReference type="InterPro" id="IPR000782">
    <property type="entry name" value="FAS1_domain"/>
</dbReference>
<comment type="caution">
    <text evidence="3">The sequence shown here is derived from an EMBL/GenBank/DDBJ whole genome shotgun (WGS) entry which is preliminary data.</text>
</comment>
<dbReference type="SUPFAM" id="SSF82153">
    <property type="entry name" value="FAS1 domain"/>
    <property type="match status" value="1"/>
</dbReference>
<dbReference type="InterPro" id="IPR050904">
    <property type="entry name" value="Adhesion/Biosynth-related"/>
</dbReference>
<dbReference type="Gene3D" id="2.30.180.10">
    <property type="entry name" value="FAS1 domain"/>
    <property type="match status" value="1"/>
</dbReference>
<reference evidence="3 4" key="1">
    <citation type="submission" date="2019-12" db="EMBL/GenBank/DDBJ databases">
        <title>Litoreibacter badius sp. nov., a novel bacteriochlorophyll a-containing bacterium in the genus Litoreibacter.</title>
        <authorList>
            <person name="Kanamuro M."/>
            <person name="Takabe Y."/>
            <person name="Mori K."/>
            <person name="Takaichi S."/>
            <person name="Hanada S."/>
        </authorList>
    </citation>
    <scope>NUCLEOTIDE SEQUENCE [LARGE SCALE GENOMIC DNA]</scope>
    <source>
        <strain evidence="3 4">K6</strain>
    </source>
</reference>
<accession>A0A6N6JFJ5</accession>